<dbReference type="OrthoDB" id="6882680at2"/>
<evidence type="ECO:0000256" key="7">
    <source>
        <dbReference type="RuleBase" id="RU003345"/>
    </source>
</evidence>
<dbReference type="PANTHER" id="PTHR43521:SF1">
    <property type="entry name" value="ALPHA-AMINOADIPIC SEMIALDEHYDE DEHYDROGENASE"/>
    <property type="match status" value="1"/>
</dbReference>
<dbReference type="InterPro" id="IPR015590">
    <property type="entry name" value="Aldehyde_DH_dom"/>
</dbReference>
<dbReference type="Pfam" id="PF00171">
    <property type="entry name" value="Aldedh"/>
    <property type="match status" value="1"/>
</dbReference>
<dbReference type="Proteomes" id="UP000182054">
    <property type="component" value="Unassembled WGS sequence"/>
</dbReference>
<accession>A0A1I0TEV1</accession>
<evidence type="ECO:0000313" key="9">
    <source>
        <dbReference type="EMBL" id="SFA50285.1"/>
    </source>
</evidence>
<feature type="active site" evidence="6">
    <location>
        <position position="264"/>
    </location>
</feature>
<organism evidence="9 10">
    <name type="scientific">Rhodococcoides kroppenstedtii</name>
    <dbReference type="NCBI Taxonomy" id="293050"/>
    <lineage>
        <taxon>Bacteria</taxon>
        <taxon>Bacillati</taxon>
        <taxon>Actinomycetota</taxon>
        <taxon>Actinomycetes</taxon>
        <taxon>Mycobacteriales</taxon>
        <taxon>Nocardiaceae</taxon>
        <taxon>Rhodococcoides</taxon>
    </lineage>
</organism>
<dbReference type="SUPFAM" id="SSF53720">
    <property type="entry name" value="ALDH-like"/>
    <property type="match status" value="1"/>
</dbReference>
<evidence type="ECO:0000256" key="1">
    <source>
        <dbReference type="ARBA" id="ARBA00009986"/>
    </source>
</evidence>
<reference evidence="9 10" key="1">
    <citation type="submission" date="2016-10" db="EMBL/GenBank/DDBJ databases">
        <authorList>
            <person name="de Groot N.N."/>
        </authorList>
    </citation>
    <scope>NUCLEOTIDE SEQUENCE [LARGE SCALE GENOMIC DNA]</scope>
    <source>
        <strain evidence="9 10">DSM 44908</strain>
    </source>
</reference>
<protein>
    <recommendedName>
        <fullName evidence="5">aldehyde dehydrogenase (NAD(+))</fullName>
        <ecNumber evidence="5">1.2.1.3</ecNumber>
    </recommendedName>
</protein>
<feature type="domain" description="Aldehyde dehydrogenase" evidence="8">
    <location>
        <begin position="35"/>
        <end position="497"/>
    </location>
</feature>
<dbReference type="EMBL" id="FOJN01000006">
    <property type="protein sequence ID" value="SFA50285.1"/>
    <property type="molecule type" value="Genomic_DNA"/>
</dbReference>
<gene>
    <name evidence="9" type="ORF">SAMN05444374_10627</name>
</gene>
<dbReference type="GO" id="GO:0004029">
    <property type="term" value="F:aldehyde dehydrogenase (NAD+) activity"/>
    <property type="evidence" value="ECO:0007669"/>
    <property type="project" value="UniProtKB-EC"/>
</dbReference>
<dbReference type="Gene3D" id="3.40.605.10">
    <property type="entry name" value="Aldehyde Dehydrogenase, Chain A, domain 1"/>
    <property type="match status" value="1"/>
</dbReference>
<evidence type="ECO:0000259" key="8">
    <source>
        <dbReference type="Pfam" id="PF00171"/>
    </source>
</evidence>
<dbReference type="EC" id="1.2.1.3" evidence="5"/>
<dbReference type="CDD" id="cd07130">
    <property type="entry name" value="ALDH_F7_AASADH"/>
    <property type="match status" value="1"/>
</dbReference>
<dbReference type="Gene3D" id="3.40.309.10">
    <property type="entry name" value="Aldehyde Dehydrogenase, Chain A, domain 2"/>
    <property type="match status" value="1"/>
</dbReference>
<dbReference type="AlphaFoldDB" id="A0A1I0TEV1"/>
<dbReference type="InterPro" id="IPR016162">
    <property type="entry name" value="Ald_DH_N"/>
</dbReference>
<dbReference type="RefSeq" id="WP_068364087.1">
    <property type="nucleotide sequence ID" value="NZ_FOJN01000006.1"/>
</dbReference>
<keyword evidence="3 7" id="KW-0560">Oxidoreductase</keyword>
<dbReference type="InterPro" id="IPR016163">
    <property type="entry name" value="Ald_DH_C"/>
</dbReference>
<evidence type="ECO:0000313" key="10">
    <source>
        <dbReference type="Proteomes" id="UP000182054"/>
    </source>
</evidence>
<evidence type="ECO:0000256" key="3">
    <source>
        <dbReference type="ARBA" id="ARBA00023002"/>
    </source>
</evidence>
<dbReference type="InterPro" id="IPR016161">
    <property type="entry name" value="Ald_DH/histidinol_DH"/>
</dbReference>
<sequence>MTATTTAGLADRTSELLRSLGAEPLLPSAPNSGEARAARSPVTGETLGLVPVTVTAEEAVTAAASAFAEWSTVPAPVRGAVVRELGELLREHKSALGELVSIEAGKIVSEGLGEVQEMIDICDFGVGLSRQLHGSTIATERPGHRMMEQWHPLGVVAVITAFNFPVAVWSWNTVLALVAGDTVVWKPSEKTPVTAIAVQALADEAARRAGVDLPVTQLVLGERDAGEALVDDLRVALVSATGSTRMGREVAPRVAARFGRVLLELGGNNAAIVCPSADLDLTVRGIVFSAVGTAGQRCTSLRRAIVHESVADDLVDRLAAAYATLPIGSPLDPDTLVGPLIDEDAYTAFAAALDEARADGGIVVTGGERVDGPGVGSADGAAGGVYVRPAVVRMPAQTAVMRRETFGPILYVVTYTDLGDAIAVHNDVPQGLSSSIFTTDLREAERFLSPSGSDCGIANVNIGPSGAEIGGAFGGEKETGGGRESGSDAWKAYMRRTTNTVNYSSELPLAQGVTFESPARSAGSAR</sequence>
<evidence type="ECO:0000256" key="6">
    <source>
        <dbReference type="PROSITE-ProRule" id="PRU10007"/>
    </source>
</evidence>
<proteinExistence type="inferred from homology"/>
<evidence type="ECO:0000256" key="5">
    <source>
        <dbReference type="ARBA" id="ARBA00024226"/>
    </source>
</evidence>
<evidence type="ECO:0000256" key="4">
    <source>
        <dbReference type="ARBA" id="ARBA00023027"/>
    </source>
</evidence>
<comment type="subunit">
    <text evidence="2">Homotetramer.</text>
</comment>
<keyword evidence="4" id="KW-0520">NAD</keyword>
<dbReference type="FunFam" id="3.40.309.10:FF:000018">
    <property type="entry name" value="Alpha-aminoadipic semialdehyde dehydrogenase"/>
    <property type="match status" value="1"/>
</dbReference>
<evidence type="ECO:0000256" key="2">
    <source>
        <dbReference type="ARBA" id="ARBA00011881"/>
    </source>
</evidence>
<name>A0A1I0TEV1_9NOCA</name>
<dbReference type="InterPro" id="IPR044638">
    <property type="entry name" value="ALDH7A1-like"/>
</dbReference>
<comment type="similarity">
    <text evidence="1 7">Belongs to the aldehyde dehydrogenase family.</text>
</comment>
<dbReference type="InterPro" id="IPR029510">
    <property type="entry name" value="Ald_DH_CS_GLU"/>
</dbReference>
<dbReference type="PROSITE" id="PS00687">
    <property type="entry name" value="ALDEHYDE_DEHYDR_GLU"/>
    <property type="match status" value="1"/>
</dbReference>
<dbReference type="GeneID" id="85485748"/>
<dbReference type="PANTHER" id="PTHR43521">
    <property type="entry name" value="ALPHA-AMINOADIPIC SEMIALDEHYDE DEHYDROGENASE"/>
    <property type="match status" value="1"/>
</dbReference>